<accession>A0A5Q2N9Y9</accession>
<feature type="coiled-coil region" evidence="1">
    <location>
        <begin position="9"/>
        <end position="36"/>
    </location>
</feature>
<proteinExistence type="predicted"/>
<dbReference type="Proteomes" id="UP000366051">
    <property type="component" value="Chromosome"/>
</dbReference>
<evidence type="ECO:0000313" key="3">
    <source>
        <dbReference type="Proteomes" id="UP000366051"/>
    </source>
</evidence>
<evidence type="ECO:0000313" key="2">
    <source>
        <dbReference type="EMBL" id="QGG49295.1"/>
    </source>
</evidence>
<protein>
    <submittedName>
        <fullName evidence="2">Uncharacterized protein</fullName>
    </submittedName>
</protein>
<dbReference type="RefSeq" id="WP_153726304.1">
    <property type="nucleotide sequence ID" value="NZ_CP045875.1"/>
</dbReference>
<dbReference type="AlphaFoldDB" id="A0A5Q2N9Y9"/>
<dbReference type="KEGG" id="hcv:FTV88_3229"/>
<evidence type="ECO:0000256" key="1">
    <source>
        <dbReference type="SAM" id="Coils"/>
    </source>
</evidence>
<reference evidence="3" key="1">
    <citation type="submission" date="2019-11" db="EMBL/GenBank/DDBJ databases">
        <title>Genome sequence of Heliorestis convoluta strain HH, an alkaliphilic and minimalistic phototrophic bacterium from a soda lake in Egypt.</title>
        <authorList>
            <person name="Dewey E.D."/>
            <person name="Stokes L.M."/>
            <person name="Burchell B.M."/>
            <person name="Shaffer K.N."/>
            <person name="Huntington A.M."/>
            <person name="Baker J.M."/>
            <person name="Nadendla S."/>
            <person name="Giglio M.G."/>
            <person name="Touchman J.W."/>
            <person name="Blankenship R.E."/>
            <person name="Madigan M.T."/>
            <person name="Sattley W.M."/>
        </authorList>
    </citation>
    <scope>NUCLEOTIDE SEQUENCE [LARGE SCALE GENOMIC DNA]</scope>
    <source>
        <strain evidence="3">HH</strain>
    </source>
</reference>
<dbReference type="OrthoDB" id="9842428at2"/>
<sequence>MTSREDMAMEFINMSLEELQAEAERLESTCRESGNMESQIRLSVVRAVIYQQSCQKIYEAERRMAVTYEKAKGKSGRVWYVPPKTESHPTRVFYMGRSGKINSASFNDMLGDIGEAISR</sequence>
<organism evidence="2 3">
    <name type="scientific">Heliorestis convoluta</name>
    <dbReference type="NCBI Taxonomy" id="356322"/>
    <lineage>
        <taxon>Bacteria</taxon>
        <taxon>Bacillati</taxon>
        <taxon>Bacillota</taxon>
        <taxon>Clostridia</taxon>
        <taxon>Eubacteriales</taxon>
        <taxon>Heliobacteriaceae</taxon>
        <taxon>Heliorestis</taxon>
    </lineage>
</organism>
<dbReference type="EMBL" id="CP045875">
    <property type="protein sequence ID" value="QGG49295.1"/>
    <property type="molecule type" value="Genomic_DNA"/>
</dbReference>
<name>A0A5Q2N9Y9_9FIRM</name>
<keyword evidence="1" id="KW-0175">Coiled coil</keyword>
<keyword evidence="3" id="KW-1185">Reference proteome</keyword>
<gene>
    <name evidence="2" type="ORF">FTV88_3229</name>
</gene>